<dbReference type="FunFam" id="3.10.20.740:FF:000001">
    <property type="entry name" value="NADH-quinone oxidoreductase subunit G"/>
    <property type="match status" value="1"/>
</dbReference>
<dbReference type="InterPro" id="IPR001041">
    <property type="entry name" value="2Fe-2S_ferredoxin-type"/>
</dbReference>
<evidence type="ECO:0000256" key="8">
    <source>
        <dbReference type="ARBA" id="ARBA00023027"/>
    </source>
</evidence>
<evidence type="ECO:0000313" key="16">
    <source>
        <dbReference type="Proteomes" id="UP000612362"/>
    </source>
</evidence>
<reference evidence="15" key="1">
    <citation type="submission" date="2020-10" db="EMBL/GenBank/DDBJ databases">
        <title>Taxonomic study of unclassified bacteria belonging to the class Ktedonobacteria.</title>
        <authorList>
            <person name="Yabe S."/>
            <person name="Wang C.M."/>
            <person name="Zheng Y."/>
            <person name="Sakai Y."/>
            <person name="Cavaletti L."/>
            <person name="Monciardini P."/>
            <person name="Donadio S."/>
        </authorList>
    </citation>
    <scope>NUCLEOTIDE SEQUENCE</scope>
    <source>
        <strain evidence="15">SOSP1-1</strain>
    </source>
</reference>
<dbReference type="Gene3D" id="3.30.70.20">
    <property type="match status" value="1"/>
</dbReference>
<evidence type="ECO:0000256" key="4">
    <source>
        <dbReference type="ARBA" id="ARBA00022723"/>
    </source>
</evidence>
<dbReference type="Gene3D" id="3.10.20.740">
    <property type="match status" value="1"/>
</dbReference>
<keyword evidence="6" id="KW-0408">Iron</keyword>
<dbReference type="GO" id="GO:0016020">
    <property type="term" value="C:membrane"/>
    <property type="evidence" value="ECO:0007669"/>
    <property type="project" value="InterPro"/>
</dbReference>
<dbReference type="PROSITE" id="PS00643">
    <property type="entry name" value="COMPLEX1_75K_3"/>
    <property type="match status" value="1"/>
</dbReference>
<dbReference type="GO" id="GO:0003954">
    <property type="term" value="F:NADH dehydrogenase activity"/>
    <property type="evidence" value="ECO:0007669"/>
    <property type="project" value="TreeGrafter"/>
</dbReference>
<keyword evidence="4" id="KW-0479">Metal-binding</keyword>
<keyword evidence="7" id="KW-0411">Iron-sulfur</keyword>
<evidence type="ECO:0000256" key="1">
    <source>
        <dbReference type="ARBA" id="ARBA00001966"/>
    </source>
</evidence>
<dbReference type="InterPro" id="IPR036010">
    <property type="entry name" value="2Fe-2S_ferredoxin-like_sf"/>
</dbReference>
<feature type="domain" description="2Fe-2S ferredoxin-type" evidence="12">
    <location>
        <begin position="8"/>
        <end position="87"/>
    </location>
</feature>
<dbReference type="NCBIfam" id="TIGR01973">
    <property type="entry name" value="NuoG"/>
    <property type="match status" value="1"/>
</dbReference>
<evidence type="ECO:0000256" key="10">
    <source>
        <dbReference type="ARBA" id="ARBA00047712"/>
    </source>
</evidence>
<dbReference type="GO" id="GO:0008137">
    <property type="term" value="F:NADH dehydrogenase (ubiquinone) activity"/>
    <property type="evidence" value="ECO:0007669"/>
    <property type="project" value="InterPro"/>
</dbReference>
<dbReference type="Pfam" id="PF04879">
    <property type="entry name" value="Molybdop_Fe4S4"/>
    <property type="match status" value="1"/>
</dbReference>
<evidence type="ECO:0000256" key="6">
    <source>
        <dbReference type="ARBA" id="ARBA00023004"/>
    </source>
</evidence>
<dbReference type="PROSITE" id="PS00641">
    <property type="entry name" value="COMPLEX1_75K_1"/>
    <property type="match status" value="1"/>
</dbReference>
<protein>
    <submittedName>
        <fullName evidence="15">NADH-quinone oxidoreductase</fullName>
    </submittedName>
</protein>
<dbReference type="Gene3D" id="2.20.25.90">
    <property type="entry name" value="ADC-like domains"/>
    <property type="match status" value="1"/>
</dbReference>
<comment type="caution">
    <text evidence="15">The sequence shown here is derived from an EMBL/GenBank/DDBJ whole genome shotgun (WGS) entry which is preliminary data.</text>
</comment>
<evidence type="ECO:0000259" key="13">
    <source>
        <dbReference type="PROSITE" id="PS51669"/>
    </source>
</evidence>
<dbReference type="Pfam" id="PF00384">
    <property type="entry name" value="Molybdopterin"/>
    <property type="match status" value="1"/>
</dbReference>
<dbReference type="SMART" id="SM00926">
    <property type="entry name" value="Molybdop_Fe4S4"/>
    <property type="match status" value="1"/>
</dbReference>
<evidence type="ECO:0000259" key="14">
    <source>
        <dbReference type="PROSITE" id="PS51839"/>
    </source>
</evidence>
<dbReference type="PROSITE" id="PS51085">
    <property type="entry name" value="2FE2S_FER_2"/>
    <property type="match status" value="1"/>
</dbReference>
<dbReference type="SUPFAM" id="SSF54292">
    <property type="entry name" value="2Fe-2S ferredoxin-like"/>
    <property type="match status" value="1"/>
</dbReference>
<dbReference type="InterPro" id="IPR050123">
    <property type="entry name" value="Prok_molybdopt-oxidoreductase"/>
</dbReference>
<dbReference type="Pfam" id="PF13510">
    <property type="entry name" value="Fer2_4"/>
    <property type="match status" value="1"/>
</dbReference>
<comment type="catalytic activity">
    <reaction evidence="10">
        <text>a quinone + NADH + 5 H(+)(in) = a quinol + NAD(+) + 4 H(+)(out)</text>
        <dbReference type="Rhea" id="RHEA:57888"/>
        <dbReference type="ChEBI" id="CHEBI:15378"/>
        <dbReference type="ChEBI" id="CHEBI:24646"/>
        <dbReference type="ChEBI" id="CHEBI:57540"/>
        <dbReference type="ChEBI" id="CHEBI:57945"/>
        <dbReference type="ChEBI" id="CHEBI:132124"/>
    </reaction>
</comment>
<evidence type="ECO:0000256" key="7">
    <source>
        <dbReference type="ARBA" id="ARBA00023014"/>
    </source>
</evidence>
<dbReference type="PANTHER" id="PTHR43105">
    <property type="entry name" value="RESPIRATORY NITRATE REDUCTASE"/>
    <property type="match status" value="1"/>
</dbReference>
<proteinExistence type="inferred from homology"/>
<gene>
    <name evidence="15" type="ORF">KSX_25480</name>
</gene>
<dbReference type="SUPFAM" id="SSF53706">
    <property type="entry name" value="Formate dehydrogenase/DMSO reductase, domains 1-3"/>
    <property type="match status" value="1"/>
</dbReference>
<evidence type="ECO:0000256" key="11">
    <source>
        <dbReference type="RuleBase" id="RU004523"/>
    </source>
</evidence>
<keyword evidence="16" id="KW-1185">Reference proteome</keyword>
<dbReference type="CDD" id="cd00207">
    <property type="entry name" value="fer2"/>
    <property type="match status" value="1"/>
</dbReference>
<sequence>MPEEKKDELIHLTIDGTPVEVPAGTLVWAAAQKAGIEVPIYCYHPKMPPLGACRMCFVEVENMPKPPQTACTTPVAEGMVVHTKTEKVLKARQGTLEFLLINHPLDCPICDKAGECDLQDFTLRHGPGGTRFDLNKRHYQKPIPMSQDINLDRERCILCQRCTRFSSEISMDNGLVMISRGYKMEVGTAPGSAFDSAFSGNTVEICPVGALTATSYRFKARPWELKRVPSVCNNCSVGCNARVDVRVDRVTRLMSRNNDEIDDGWLCNRGRWEFDFVNNPERLRTPLVRREGKLTPASWPEAIAHIAQRLTEISTQHGANSIGGIGSTRTTNEESYLFQKLLRDVIGTRNVDHHHGLFLGARDRLTGKPWMMTNSIAELEKAGHIVLIASDPYQRQPVLNLRIKKAMRAGAKISIVHSETTELDRFSNSAYKAAKVDIPQYGAGKVAKLLLSYVLATSEVKTGGHEDINAKIERERELISEAEQSFGAEVVAQLRQLAQEIVSAGGVEKGAIILYDEMATLDPGCEDLASDLQALAFVTRNINRVGAGVGPLFEDANSLGARDMGLLPDALPGYQSTTDIGMTYAEMLSSPQLKALLVMGANPLRHLKGASLPRELEFLVVQDVALTETAQQADVVLPAVTFAEKDGTMTNLDHHVQLIRKALRPLPGAKADWEILIQLAQALGAEWSYAHPRDIFDDIVARNPFYAGLTHEDLGMQGVRSLEQEVAHA</sequence>
<keyword evidence="3" id="KW-0004">4Fe-4S</keyword>
<dbReference type="Pfam" id="PF22117">
    <property type="entry name" value="Fer4_Nqo3"/>
    <property type="match status" value="1"/>
</dbReference>
<feature type="domain" description="4Fe-4S Mo/W bis-MGD-type" evidence="13">
    <location>
        <begin position="225"/>
        <end position="281"/>
    </location>
</feature>
<dbReference type="Gene3D" id="3.40.228.10">
    <property type="entry name" value="Dimethylsulfoxide Reductase, domain 2"/>
    <property type="match status" value="1"/>
</dbReference>
<dbReference type="SUPFAM" id="SSF54862">
    <property type="entry name" value="4Fe-4S ferredoxins"/>
    <property type="match status" value="1"/>
</dbReference>
<dbReference type="PANTHER" id="PTHR43105:SF12">
    <property type="entry name" value="NADH-QUINONE OXIDOREDUCTASE SUBUNIT G"/>
    <property type="match status" value="1"/>
</dbReference>
<dbReference type="EMBL" id="BNJF01000001">
    <property type="protein sequence ID" value="GHO44385.1"/>
    <property type="molecule type" value="Genomic_DNA"/>
</dbReference>
<evidence type="ECO:0000256" key="9">
    <source>
        <dbReference type="ARBA" id="ARBA00034078"/>
    </source>
</evidence>
<evidence type="ECO:0000259" key="12">
    <source>
        <dbReference type="PROSITE" id="PS51085"/>
    </source>
</evidence>
<dbReference type="PROSITE" id="PS51839">
    <property type="entry name" value="4FE4S_HC3"/>
    <property type="match status" value="1"/>
</dbReference>
<dbReference type="AlphaFoldDB" id="A0A8J3I068"/>
<dbReference type="PROSITE" id="PS51669">
    <property type="entry name" value="4FE4S_MOW_BIS_MGD"/>
    <property type="match status" value="1"/>
</dbReference>
<name>A0A8J3I068_9CHLR</name>
<dbReference type="GO" id="GO:0042773">
    <property type="term" value="P:ATP synthesis coupled electron transport"/>
    <property type="evidence" value="ECO:0007669"/>
    <property type="project" value="InterPro"/>
</dbReference>
<dbReference type="InterPro" id="IPR006656">
    <property type="entry name" value="Mopterin_OxRdtase"/>
</dbReference>
<comment type="cofactor">
    <cofactor evidence="1">
        <name>[4Fe-4S] cluster</name>
        <dbReference type="ChEBI" id="CHEBI:49883"/>
    </cofactor>
</comment>
<dbReference type="GO" id="GO:0046872">
    <property type="term" value="F:metal ion binding"/>
    <property type="evidence" value="ECO:0007669"/>
    <property type="project" value="UniProtKB-KW"/>
</dbReference>
<feature type="domain" description="4Fe-4S His(Cys)3-ligated-type" evidence="14">
    <location>
        <begin position="87"/>
        <end position="126"/>
    </location>
</feature>
<dbReference type="SMART" id="SM00929">
    <property type="entry name" value="NADH-G_4Fe-4S_3"/>
    <property type="match status" value="1"/>
</dbReference>
<comment type="similarity">
    <text evidence="2 11">Belongs to the complex I 75 kDa subunit family.</text>
</comment>
<keyword evidence="5" id="KW-1278">Translocase</keyword>
<comment type="cofactor">
    <cofactor evidence="9">
        <name>[2Fe-2S] cluster</name>
        <dbReference type="ChEBI" id="CHEBI:190135"/>
    </cofactor>
</comment>
<dbReference type="InterPro" id="IPR000283">
    <property type="entry name" value="NADH_UbQ_OxRdtase_75kDa_su_CS"/>
</dbReference>
<evidence type="ECO:0000256" key="2">
    <source>
        <dbReference type="ARBA" id="ARBA00005404"/>
    </source>
</evidence>
<dbReference type="InterPro" id="IPR019574">
    <property type="entry name" value="NADH_UbQ_OxRdtase_Gsu_4Fe4S-bd"/>
</dbReference>
<keyword evidence="8" id="KW-0520">NAD</keyword>
<evidence type="ECO:0000256" key="3">
    <source>
        <dbReference type="ARBA" id="ARBA00022485"/>
    </source>
</evidence>
<dbReference type="Gene3D" id="3.40.50.740">
    <property type="match status" value="1"/>
</dbReference>
<dbReference type="RefSeq" id="WP_220193783.1">
    <property type="nucleotide sequence ID" value="NZ_BNJF01000001.1"/>
</dbReference>
<evidence type="ECO:0000256" key="5">
    <source>
        <dbReference type="ARBA" id="ARBA00022967"/>
    </source>
</evidence>
<dbReference type="Pfam" id="PF10588">
    <property type="entry name" value="NADH-G_4Fe-4S_3"/>
    <property type="match status" value="1"/>
</dbReference>
<dbReference type="InterPro" id="IPR010228">
    <property type="entry name" value="NADH_UbQ_OxRdtase_Gsu"/>
</dbReference>
<organism evidence="15 16">
    <name type="scientific">Ktedonospora formicarum</name>
    <dbReference type="NCBI Taxonomy" id="2778364"/>
    <lineage>
        <taxon>Bacteria</taxon>
        <taxon>Bacillati</taxon>
        <taxon>Chloroflexota</taxon>
        <taxon>Ktedonobacteria</taxon>
        <taxon>Ktedonobacterales</taxon>
        <taxon>Ktedonobacteraceae</taxon>
        <taxon>Ktedonospora</taxon>
    </lineage>
</organism>
<dbReference type="InterPro" id="IPR006963">
    <property type="entry name" value="Mopterin_OxRdtase_4Fe-4S_dom"/>
</dbReference>
<accession>A0A8J3I068</accession>
<dbReference type="GO" id="GO:0051539">
    <property type="term" value="F:4 iron, 4 sulfur cluster binding"/>
    <property type="evidence" value="ECO:0007669"/>
    <property type="project" value="UniProtKB-KW"/>
</dbReference>
<dbReference type="InterPro" id="IPR054351">
    <property type="entry name" value="NADH_UbQ_OxRdtase_ferredoxin"/>
</dbReference>
<evidence type="ECO:0000313" key="15">
    <source>
        <dbReference type="EMBL" id="GHO44385.1"/>
    </source>
</evidence>
<dbReference type="Proteomes" id="UP000612362">
    <property type="component" value="Unassembled WGS sequence"/>
</dbReference>